<evidence type="ECO:0000313" key="3">
    <source>
        <dbReference type="Proteomes" id="UP000538147"/>
    </source>
</evidence>
<keyword evidence="1" id="KW-0472">Membrane</keyword>
<gene>
    <name evidence="2" type="ORF">FHS79_003571</name>
</gene>
<keyword evidence="1" id="KW-1133">Transmembrane helix</keyword>
<proteinExistence type="predicted"/>
<dbReference type="Proteomes" id="UP000538147">
    <property type="component" value="Unassembled WGS sequence"/>
</dbReference>
<name>A0A841LAA9_9SPHN</name>
<evidence type="ECO:0000256" key="1">
    <source>
        <dbReference type="SAM" id="Phobius"/>
    </source>
</evidence>
<evidence type="ECO:0000313" key="2">
    <source>
        <dbReference type="EMBL" id="MBB6229370.1"/>
    </source>
</evidence>
<keyword evidence="1" id="KW-0812">Transmembrane</keyword>
<keyword evidence="3" id="KW-1185">Reference proteome</keyword>
<dbReference type="RefSeq" id="WP_184203018.1">
    <property type="nucleotide sequence ID" value="NZ_BMOX01000083.1"/>
</dbReference>
<feature type="transmembrane region" description="Helical" evidence="1">
    <location>
        <begin position="12"/>
        <end position="36"/>
    </location>
</feature>
<protein>
    <submittedName>
        <fullName evidence="2">Uncharacterized protein</fullName>
    </submittedName>
</protein>
<sequence length="87" mass="9840">MSAHDFQLWMSLYAATAVCCAIAFLLSATRVGVLIVRERIWVHTHGWKAWLLVGPQIWWRWQKTYLLTTPVTLGIVGAFALSLPWGG</sequence>
<dbReference type="EMBL" id="JACIIV010000044">
    <property type="protein sequence ID" value="MBB6229370.1"/>
    <property type="molecule type" value="Genomic_DNA"/>
</dbReference>
<accession>A0A841LAA9</accession>
<organism evidence="2 3">
    <name type="scientific">Polymorphobacter multimanifer</name>
    <dbReference type="NCBI Taxonomy" id="1070431"/>
    <lineage>
        <taxon>Bacteria</taxon>
        <taxon>Pseudomonadati</taxon>
        <taxon>Pseudomonadota</taxon>
        <taxon>Alphaproteobacteria</taxon>
        <taxon>Sphingomonadales</taxon>
        <taxon>Sphingosinicellaceae</taxon>
        <taxon>Polymorphobacter</taxon>
    </lineage>
</organism>
<reference evidence="2 3" key="1">
    <citation type="submission" date="2020-08" db="EMBL/GenBank/DDBJ databases">
        <title>Genomic Encyclopedia of Type Strains, Phase IV (KMG-IV): sequencing the most valuable type-strain genomes for metagenomic binning, comparative biology and taxonomic classification.</title>
        <authorList>
            <person name="Goeker M."/>
        </authorList>
    </citation>
    <scope>NUCLEOTIDE SEQUENCE [LARGE SCALE GENOMIC DNA]</scope>
    <source>
        <strain evidence="2 3">DSM 102189</strain>
    </source>
</reference>
<feature type="transmembrane region" description="Helical" evidence="1">
    <location>
        <begin position="65"/>
        <end position="85"/>
    </location>
</feature>
<comment type="caution">
    <text evidence="2">The sequence shown here is derived from an EMBL/GenBank/DDBJ whole genome shotgun (WGS) entry which is preliminary data.</text>
</comment>
<dbReference type="AlphaFoldDB" id="A0A841LAA9"/>